<feature type="non-terminal residue" evidence="3">
    <location>
        <position position="367"/>
    </location>
</feature>
<comment type="similarity">
    <text evidence="1">Belongs to the intimin/invasin family.</text>
</comment>
<dbReference type="InterPro" id="IPR013783">
    <property type="entry name" value="Ig-like_fold"/>
</dbReference>
<feature type="domain" description="Big-1" evidence="2">
    <location>
        <begin position="205"/>
        <end position="295"/>
    </location>
</feature>
<protein>
    <submittedName>
        <fullName evidence="3">Ig-like domain-containing protein</fullName>
    </submittedName>
</protein>
<dbReference type="PROSITE" id="PS51127">
    <property type="entry name" value="BIG1"/>
    <property type="match status" value="3"/>
</dbReference>
<dbReference type="PANTHER" id="PTHR39576:SF2">
    <property type="entry name" value="ATTACHING AND EFFACING PROTEIN HOMOLOG-RELATED"/>
    <property type="match status" value="1"/>
</dbReference>
<dbReference type="Proteomes" id="UP001139290">
    <property type="component" value="Unassembled WGS sequence"/>
</dbReference>
<dbReference type="RefSeq" id="WP_252839208.1">
    <property type="nucleotide sequence ID" value="NZ_JAJJVQ010000044.1"/>
</dbReference>
<evidence type="ECO:0000259" key="2">
    <source>
        <dbReference type="PROSITE" id="PS51127"/>
    </source>
</evidence>
<dbReference type="InterPro" id="IPR008964">
    <property type="entry name" value="Invasin/intimin_cell_adhesion"/>
</dbReference>
<dbReference type="SMART" id="SM00634">
    <property type="entry name" value="BID_1"/>
    <property type="match status" value="3"/>
</dbReference>
<organism evidence="3 4">
    <name type="scientific">Citrobacter meridianamericanus</name>
    <dbReference type="NCBI Taxonomy" id="2894201"/>
    <lineage>
        <taxon>Bacteria</taxon>
        <taxon>Pseudomonadati</taxon>
        <taxon>Pseudomonadota</taxon>
        <taxon>Gammaproteobacteria</taxon>
        <taxon>Enterobacterales</taxon>
        <taxon>Enterobacteriaceae</taxon>
        <taxon>Citrobacter</taxon>
    </lineage>
</organism>
<proteinExistence type="inferred from homology"/>
<dbReference type="SUPFAM" id="SSF49373">
    <property type="entry name" value="Invasin/intimin cell-adhesion fragments"/>
    <property type="match status" value="3"/>
</dbReference>
<dbReference type="InterPro" id="IPR003344">
    <property type="entry name" value="Big_1_dom"/>
</dbReference>
<dbReference type="PANTHER" id="PTHR39576">
    <property type="entry name" value="ATTACHING AND EFFACING PROTEIN HOMOLOG-RELATED-RELATED"/>
    <property type="match status" value="1"/>
</dbReference>
<dbReference type="InterPro" id="IPR051715">
    <property type="entry name" value="Intimin-Invasin_domain"/>
</dbReference>
<feature type="non-terminal residue" evidence="3">
    <location>
        <position position="1"/>
    </location>
</feature>
<evidence type="ECO:0000256" key="1">
    <source>
        <dbReference type="ARBA" id="ARBA00010116"/>
    </source>
</evidence>
<reference evidence="3" key="1">
    <citation type="submission" date="2021-11" db="EMBL/GenBank/DDBJ databases">
        <title>Citrobacter meridianamericanus sp. nov. isolated from soil.</title>
        <authorList>
            <person name="Furlan J.P.R."/>
            <person name="Stehling E.G."/>
        </authorList>
    </citation>
    <scope>NUCLEOTIDE SEQUENCE</scope>
    <source>
        <strain evidence="3">BR102</strain>
    </source>
</reference>
<dbReference type="Pfam" id="PF02369">
    <property type="entry name" value="Big_1"/>
    <property type="match status" value="3"/>
</dbReference>
<comment type="caution">
    <text evidence="3">The sequence shown here is derived from an EMBL/GenBank/DDBJ whole genome shotgun (WGS) entry which is preliminary data.</text>
</comment>
<evidence type="ECO:0000313" key="4">
    <source>
        <dbReference type="Proteomes" id="UP001139290"/>
    </source>
</evidence>
<keyword evidence="4" id="KW-1185">Reference proteome</keyword>
<feature type="domain" description="Big-1" evidence="2">
    <location>
        <begin position="107"/>
        <end position="196"/>
    </location>
</feature>
<evidence type="ECO:0000313" key="3">
    <source>
        <dbReference type="EMBL" id="MCO5784699.1"/>
    </source>
</evidence>
<dbReference type="Gene3D" id="2.60.40.10">
    <property type="entry name" value="Immunoglobulins"/>
    <property type="match status" value="3"/>
</dbReference>
<dbReference type="EMBL" id="JAJJVQ010000044">
    <property type="protein sequence ID" value="MCO5784699.1"/>
    <property type="molecule type" value="Genomic_DNA"/>
</dbReference>
<feature type="domain" description="Big-1" evidence="2">
    <location>
        <begin position="3"/>
        <end position="92"/>
    </location>
</feature>
<gene>
    <name evidence="3" type="ORF">LOD26_25955</name>
</gene>
<name>A0ABT1BI22_9ENTR</name>
<sequence>NPGSSLTATSGAIANSVAFNTVTATVTDHNGNPVAGQVVTFTTDTGAAIVTASATTNAAGIATTTVTATLAGDHVVTAKVNGTQTTATTTFIADSTTAGLDPATNPGSSLTATSGAIANNTATNTVTATVTDHNGNPVAGQVVTFTTDTGAAIVTASATTNAAGIATTTVTATLAGDHVVTAKVNGTQTTATTTFIADSTTAVLSGTPSVTGDNAPANGTNTIGIDFMVKDAMGNPVAGQDVVITTTNGAAPETVTVKTDANGVAHLDVSSTTPGSSDVKATLNGLDQTVSVTFTDPIASVTVTGEVSGYPVVGVPLTATYTCVSTCPAAVSWTWQIENPRGSGSFADIPGATTDTYIPVRGDQIRK</sequence>
<accession>A0ABT1BI22</accession>